<evidence type="ECO:0000313" key="2">
    <source>
        <dbReference type="Proteomes" id="UP001314170"/>
    </source>
</evidence>
<proteinExistence type="predicted"/>
<reference evidence="1 2" key="1">
    <citation type="submission" date="2024-01" db="EMBL/GenBank/DDBJ databases">
        <authorList>
            <person name="Waweru B."/>
        </authorList>
    </citation>
    <scope>NUCLEOTIDE SEQUENCE [LARGE SCALE GENOMIC DNA]</scope>
</reference>
<protein>
    <submittedName>
        <fullName evidence="1">Uncharacterized protein</fullName>
    </submittedName>
</protein>
<name>A0AAV1SJG9_9ROSI</name>
<gene>
    <name evidence="1" type="ORF">DCAF_LOCUS24263</name>
</gene>
<sequence>MEKERVHDVMLFGFTHSTSNKHTDFLNPNSELDGDDNVGIKQQKRVRDIYQAAYGD</sequence>
<dbReference type="EMBL" id="CAWUPB010001194">
    <property type="protein sequence ID" value="CAK7352516.1"/>
    <property type="molecule type" value="Genomic_DNA"/>
</dbReference>
<organism evidence="1 2">
    <name type="scientific">Dovyalis caffra</name>
    <dbReference type="NCBI Taxonomy" id="77055"/>
    <lineage>
        <taxon>Eukaryota</taxon>
        <taxon>Viridiplantae</taxon>
        <taxon>Streptophyta</taxon>
        <taxon>Embryophyta</taxon>
        <taxon>Tracheophyta</taxon>
        <taxon>Spermatophyta</taxon>
        <taxon>Magnoliopsida</taxon>
        <taxon>eudicotyledons</taxon>
        <taxon>Gunneridae</taxon>
        <taxon>Pentapetalae</taxon>
        <taxon>rosids</taxon>
        <taxon>fabids</taxon>
        <taxon>Malpighiales</taxon>
        <taxon>Salicaceae</taxon>
        <taxon>Flacourtieae</taxon>
        <taxon>Dovyalis</taxon>
    </lineage>
</organism>
<keyword evidence="2" id="KW-1185">Reference proteome</keyword>
<dbReference type="Proteomes" id="UP001314170">
    <property type="component" value="Unassembled WGS sequence"/>
</dbReference>
<dbReference type="AlphaFoldDB" id="A0AAV1SJG9"/>
<comment type="caution">
    <text evidence="1">The sequence shown here is derived from an EMBL/GenBank/DDBJ whole genome shotgun (WGS) entry which is preliminary data.</text>
</comment>
<accession>A0AAV1SJG9</accession>
<evidence type="ECO:0000313" key="1">
    <source>
        <dbReference type="EMBL" id="CAK7352516.1"/>
    </source>
</evidence>